<dbReference type="GO" id="GO:0005524">
    <property type="term" value="F:ATP binding"/>
    <property type="evidence" value="ECO:0007669"/>
    <property type="project" value="InterPro"/>
</dbReference>
<dbReference type="PROSITE" id="PS50160">
    <property type="entry name" value="DNA_LIGASE_A3"/>
    <property type="match status" value="1"/>
</dbReference>
<dbReference type="AlphaFoldDB" id="A0A1M6R4N4"/>
<dbReference type="GO" id="GO:0006281">
    <property type="term" value="P:DNA repair"/>
    <property type="evidence" value="ECO:0007669"/>
    <property type="project" value="InterPro"/>
</dbReference>
<dbReference type="Gene3D" id="3.30.470.30">
    <property type="entry name" value="DNA ligase/mRNA capping enzyme"/>
    <property type="match status" value="1"/>
</dbReference>
<keyword evidence="5" id="KW-1185">Reference proteome</keyword>
<feature type="domain" description="ATP-dependent DNA ligase family profile" evidence="3">
    <location>
        <begin position="109"/>
        <end position="192"/>
    </location>
</feature>
<dbReference type="InterPro" id="IPR012310">
    <property type="entry name" value="DNA_ligase_ATP-dep_cent"/>
</dbReference>
<dbReference type="GO" id="GO:0003910">
    <property type="term" value="F:DNA ligase (ATP) activity"/>
    <property type="evidence" value="ECO:0007669"/>
    <property type="project" value="InterPro"/>
</dbReference>
<evidence type="ECO:0000313" key="4">
    <source>
        <dbReference type="EMBL" id="SHK27435.1"/>
    </source>
</evidence>
<organism evidence="4 5">
    <name type="scientific">Desulforamulus aeronauticus DSM 10349</name>
    <dbReference type="NCBI Taxonomy" id="1121421"/>
    <lineage>
        <taxon>Bacteria</taxon>
        <taxon>Bacillati</taxon>
        <taxon>Bacillota</taxon>
        <taxon>Clostridia</taxon>
        <taxon>Eubacteriales</taxon>
        <taxon>Peptococcaceae</taxon>
        <taxon>Desulforamulus</taxon>
    </lineage>
</organism>
<dbReference type="CDD" id="cd07906">
    <property type="entry name" value="Adenylation_DNA_ligase_LigD_LigC"/>
    <property type="match status" value="1"/>
</dbReference>
<dbReference type="EMBL" id="FRAR01000010">
    <property type="protein sequence ID" value="SHK27435.1"/>
    <property type="molecule type" value="Genomic_DNA"/>
</dbReference>
<dbReference type="PANTHER" id="PTHR45674">
    <property type="entry name" value="DNA LIGASE 1/3 FAMILY MEMBER"/>
    <property type="match status" value="1"/>
</dbReference>
<reference evidence="5" key="1">
    <citation type="submission" date="2016-11" db="EMBL/GenBank/DDBJ databases">
        <authorList>
            <person name="Varghese N."/>
            <person name="Submissions S."/>
        </authorList>
    </citation>
    <scope>NUCLEOTIDE SEQUENCE [LARGE SCALE GENOMIC DNA]</scope>
    <source>
        <strain evidence="5">DSM 10349</strain>
    </source>
</reference>
<evidence type="ECO:0000259" key="3">
    <source>
        <dbReference type="PROSITE" id="PS50160"/>
    </source>
</evidence>
<accession>A0A1M6R4N4</accession>
<dbReference type="Pfam" id="PF01068">
    <property type="entry name" value="DNA_ligase_A_M"/>
    <property type="match status" value="1"/>
</dbReference>
<dbReference type="PANTHER" id="PTHR45674:SF4">
    <property type="entry name" value="DNA LIGASE 1"/>
    <property type="match status" value="1"/>
</dbReference>
<dbReference type="GO" id="GO:0006310">
    <property type="term" value="P:DNA recombination"/>
    <property type="evidence" value="ECO:0007669"/>
    <property type="project" value="InterPro"/>
</dbReference>
<protein>
    <submittedName>
        <fullName evidence="4">DNA ligase-1</fullName>
    </submittedName>
</protein>
<gene>
    <name evidence="4" type="ORF">SAMN02745123_01297</name>
</gene>
<evidence type="ECO:0000256" key="2">
    <source>
        <dbReference type="ARBA" id="ARBA00022598"/>
    </source>
</evidence>
<dbReference type="STRING" id="1121421.SAMN02745123_01297"/>
<dbReference type="InterPro" id="IPR050191">
    <property type="entry name" value="ATP-dep_DNA_ligase"/>
</dbReference>
<evidence type="ECO:0000313" key="5">
    <source>
        <dbReference type="Proteomes" id="UP000183997"/>
    </source>
</evidence>
<dbReference type="Proteomes" id="UP000183997">
    <property type="component" value="Unassembled WGS sequence"/>
</dbReference>
<keyword evidence="2 4" id="KW-0436">Ligase</keyword>
<dbReference type="SUPFAM" id="SSF56091">
    <property type="entry name" value="DNA ligase/mRNA capping enzyme, catalytic domain"/>
    <property type="match status" value="1"/>
</dbReference>
<proteinExistence type="inferred from homology"/>
<sequence length="280" mass="31718">MLPFPIKPMLLEIAKDPFDSPDHLFEWKVDGVRCLLHYNRGQVRLQSRTGRDCTQAFPELQNPPVKATECIFDGEIAVFTDSKPDIEGIMGRYLANPRTAKDLMIKKPVSYVVWDILWHNGESLTNKPLLERKSLLDQALQNNQYVTKMDWLENNGLALWEAVKKNGLEGIVAKKKNSPYVHGRSSKWLKIKNYQEALINVLGFKPQDGFVLVGTGQEVQGHAVGIGKNDKAALWEIVARYGTTDGPTTWLPAGIRGRVKFTTWSLKGNMRDCHWLGFEV</sequence>
<name>A0A1M6R4N4_9FIRM</name>
<comment type="similarity">
    <text evidence="1">Belongs to the ATP-dependent DNA ligase family.</text>
</comment>
<evidence type="ECO:0000256" key="1">
    <source>
        <dbReference type="ARBA" id="ARBA00007572"/>
    </source>
</evidence>
<dbReference type="RefSeq" id="WP_072912079.1">
    <property type="nucleotide sequence ID" value="NZ_FRAR01000010.1"/>
</dbReference>
<dbReference type="OrthoDB" id="9802472at2"/>
<dbReference type="Gene3D" id="3.30.1490.70">
    <property type="match status" value="1"/>
</dbReference>